<sequence>MGLRILMCMERSLQQQAELNNGQGRLDSWVK</sequence>
<evidence type="ECO:0000313" key="2">
    <source>
        <dbReference type="Proteomes" id="UP000683417"/>
    </source>
</evidence>
<evidence type="ECO:0000313" key="1">
    <source>
        <dbReference type="EMBL" id="CAD6498896.1"/>
    </source>
</evidence>
<comment type="caution">
    <text evidence="1">The sequence shown here is derived from an EMBL/GenBank/DDBJ whole genome shotgun (WGS) entry which is preliminary data.</text>
</comment>
<reference evidence="1" key="1">
    <citation type="submission" date="2020-10" db="EMBL/GenBank/DDBJ databases">
        <authorList>
            <person name="Muller C M."/>
        </authorList>
    </citation>
    <scope>NUCLEOTIDE SEQUENCE</scope>
    <source>
        <strain evidence="1">THUN-12</strain>
    </source>
</reference>
<name>A0A9W4DG76_BLUGR</name>
<dbReference type="EMBL" id="CAJHIT010000001">
    <property type="protein sequence ID" value="CAD6498896.1"/>
    <property type="molecule type" value="Genomic_DNA"/>
</dbReference>
<accession>A0A9W4DG76</accession>
<dbReference type="AlphaFoldDB" id="A0A9W4DG76"/>
<dbReference type="Proteomes" id="UP000683417">
    <property type="component" value="Unassembled WGS sequence"/>
</dbReference>
<organism evidence="1 2">
    <name type="scientific">Blumeria graminis f. sp. triticale</name>
    <dbReference type="NCBI Taxonomy" id="1689686"/>
    <lineage>
        <taxon>Eukaryota</taxon>
        <taxon>Fungi</taxon>
        <taxon>Dikarya</taxon>
        <taxon>Ascomycota</taxon>
        <taxon>Pezizomycotina</taxon>
        <taxon>Leotiomycetes</taxon>
        <taxon>Erysiphales</taxon>
        <taxon>Erysiphaceae</taxon>
        <taxon>Blumeria</taxon>
    </lineage>
</organism>
<proteinExistence type="predicted"/>
<gene>
    <name evidence="1" type="ORF">BGTH12_LOCUS254</name>
</gene>
<protein>
    <submittedName>
        <fullName evidence="1">BgTH12-04553</fullName>
    </submittedName>
</protein>